<evidence type="ECO:0000313" key="3">
    <source>
        <dbReference type="Proteomes" id="UP000023268"/>
    </source>
</evidence>
<feature type="compositionally biased region" description="Polar residues" evidence="1">
    <location>
        <begin position="8"/>
        <end position="24"/>
    </location>
</feature>
<evidence type="ECO:0000313" key="2">
    <source>
        <dbReference type="EMBL" id="EYC52909.1"/>
    </source>
</evidence>
<accession>A0A016XLD4</accession>
<name>A0A016XLD4_9BURK</name>
<organism evidence="2 3">
    <name type="scientific">Hylemonella gracilis str. Niagara R</name>
    <dbReference type="NCBI Taxonomy" id="1458275"/>
    <lineage>
        <taxon>Bacteria</taxon>
        <taxon>Pseudomonadati</taxon>
        <taxon>Pseudomonadota</taxon>
        <taxon>Betaproteobacteria</taxon>
        <taxon>Burkholderiales</taxon>
        <taxon>Comamonadaceae</taxon>
        <taxon>Hylemonella</taxon>
    </lineage>
</organism>
<evidence type="ECO:0000256" key="1">
    <source>
        <dbReference type="SAM" id="MobiDB-lite"/>
    </source>
</evidence>
<dbReference type="AlphaFoldDB" id="A0A016XLD4"/>
<comment type="caution">
    <text evidence="2">The sequence shown here is derived from an EMBL/GenBank/DDBJ whole genome shotgun (WGS) entry which is preliminary data.</text>
</comment>
<feature type="region of interest" description="Disordered" evidence="1">
    <location>
        <begin position="1"/>
        <end position="63"/>
    </location>
</feature>
<dbReference type="Proteomes" id="UP000023268">
    <property type="component" value="Unassembled WGS sequence"/>
</dbReference>
<sequence length="144" mass="15475">MPAVPTGPSGTLQTSPSAETSSTSLPPPDSVTHDQHPSGPTVVRTWGGSADAPPDRIELTHARSGRRLIGQARLLRQSMGQWVIQNTAGEQLPVSGTVTPSTAIFEESGQRWRVRVLKQNEPVTRPGIATEDVPNLDLMLERLP</sequence>
<reference evidence="2 3" key="1">
    <citation type="submission" date="2014-02" db="EMBL/GenBank/DDBJ databases">
        <title>Draft Genome of Hylemonella gracilis isolated from the Niagara River.</title>
        <authorList>
            <person name="Pawlowski D.R."/>
            <person name="Koudelka G.B."/>
        </authorList>
    </citation>
    <scope>NUCLEOTIDE SEQUENCE [LARGE SCALE GENOMIC DNA]</scope>
    <source>
        <strain evidence="2 3">Niagara R</strain>
    </source>
</reference>
<proteinExistence type="predicted"/>
<gene>
    <name evidence="2" type="ORF">AZ34_12585</name>
</gene>
<dbReference type="EMBL" id="JEMG01000001">
    <property type="protein sequence ID" value="EYC52909.1"/>
    <property type="molecule type" value="Genomic_DNA"/>
</dbReference>
<protein>
    <submittedName>
        <fullName evidence="2">Uncharacterized protein</fullName>
    </submittedName>
</protein>